<dbReference type="Proteomes" id="UP000219546">
    <property type="component" value="Unassembled WGS sequence"/>
</dbReference>
<proteinExistence type="predicted"/>
<protein>
    <recommendedName>
        <fullName evidence="3">Endonuclease/exonuclease/phosphatase family protein</fullName>
    </recommendedName>
</protein>
<dbReference type="AlphaFoldDB" id="A0A285CJ65"/>
<keyword evidence="2" id="KW-1185">Reference proteome</keyword>
<name>A0A285CJ65_9BACI</name>
<dbReference type="InterPro" id="IPR036691">
    <property type="entry name" value="Endo/exonu/phosph_ase_sf"/>
</dbReference>
<accession>A0A285CJ65</accession>
<sequence>MASFVLYSWNPGGETGKKDGFQWSLDDVAREMKLFGFPDVMVFQEAGGDHKEIKEVAEGLSYQTEYIQEVADAQPQYLLKNKSYLWAWDEKRVAADGASVHVNCDPYSNEHIMQWIRGRDPFEQGALTHLALYMRWPVYKRFKLVGDGRTVHLFSLHGSLKKDFAGVLSEVNCKIGLIETVEIFQRSDLFLEAAGATDDIVLIAGDFNLNAAELETGGVLDDFYLVASEEDGAKWCHILAKGNGFRYAHMYARYPDLLRSYVGVHQVMGFKMEF</sequence>
<dbReference type="EMBL" id="OAOP01000001">
    <property type="protein sequence ID" value="SNX67046.1"/>
    <property type="molecule type" value="Genomic_DNA"/>
</dbReference>
<evidence type="ECO:0000313" key="2">
    <source>
        <dbReference type="Proteomes" id="UP000219546"/>
    </source>
</evidence>
<evidence type="ECO:0000313" key="1">
    <source>
        <dbReference type="EMBL" id="SNX67046.1"/>
    </source>
</evidence>
<dbReference type="RefSeq" id="WP_097156877.1">
    <property type="nucleotide sequence ID" value="NZ_JBEPMQ010000003.1"/>
</dbReference>
<reference evidence="1 2" key="1">
    <citation type="submission" date="2017-08" db="EMBL/GenBank/DDBJ databases">
        <authorList>
            <person name="de Groot N.N."/>
        </authorList>
    </citation>
    <scope>NUCLEOTIDE SEQUENCE [LARGE SCALE GENOMIC DNA]</scope>
    <source>
        <strain evidence="1 2">JC228</strain>
    </source>
</reference>
<dbReference type="Gene3D" id="3.60.10.10">
    <property type="entry name" value="Endonuclease/exonuclease/phosphatase"/>
    <property type="match status" value="1"/>
</dbReference>
<gene>
    <name evidence="1" type="ORF">SAMN05877753_101360</name>
</gene>
<evidence type="ECO:0008006" key="3">
    <source>
        <dbReference type="Google" id="ProtNLM"/>
    </source>
</evidence>
<dbReference type="SUPFAM" id="SSF56219">
    <property type="entry name" value="DNase I-like"/>
    <property type="match status" value="1"/>
</dbReference>
<organism evidence="1 2">
    <name type="scientific">Bacillus oleivorans</name>
    <dbReference type="NCBI Taxonomy" id="1448271"/>
    <lineage>
        <taxon>Bacteria</taxon>
        <taxon>Bacillati</taxon>
        <taxon>Bacillota</taxon>
        <taxon>Bacilli</taxon>
        <taxon>Bacillales</taxon>
        <taxon>Bacillaceae</taxon>
        <taxon>Bacillus</taxon>
    </lineage>
</organism>